<protein>
    <submittedName>
        <fullName evidence="1">Uncharacterized protein</fullName>
    </submittedName>
</protein>
<organism evidence="1 2">
    <name type="scientific">Camellia lanceoleosa</name>
    <dbReference type="NCBI Taxonomy" id="1840588"/>
    <lineage>
        <taxon>Eukaryota</taxon>
        <taxon>Viridiplantae</taxon>
        <taxon>Streptophyta</taxon>
        <taxon>Embryophyta</taxon>
        <taxon>Tracheophyta</taxon>
        <taxon>Spermatophyta</taxon>
        <taxon>Magnoliopsida</taxon>
        <taxon>eudicotyledons</taxon>
        <taxon>Gunneridae</taxon>
        <taxon>Pentapetalae</taxon>
        <taxon>asterids</taxon>
        <taxon>Ericales</taxon>
        <taxon>Theaceae</taxon>
        <taxon>Camellia</taxon>
    </lineage>
</organism>
<sequence length="299" mass="33318">MSLGSGLDREGRDSIGNDSDLTIPENSCDGSNNHNGMVVPGGGKDQEICSPNQYQGALPFDSLLLSSDMVNKYDLIFSIGKTQQSEKESRENSDESGVKFSDHKPHKFLVIVKSNSLPNIGSLGGHYALTCLVPQSRSSVDLTVQKLRQKMLIHDVERGMIHDSERDYSVLNNEKNNCENPTEDDYDAYNYVGSAKDWIVPEVNAEKNFHGESPARQWEELPSKDFKIKRIENWVIHLQHCSPEEETNDELSNLDDHQVQRSAIEVDNLNAKRLDGKITPGMEAAMKYVSSLSATSTTT</sequence>
<dbReference type="Proteomes" id="UP001060215">
    <property type="component" value="Chromosome 7"/>
</dbReference>
<keyword evidence="2" id="KW-1185">Reference proteome</keyword>
<reference evidence="1 2" key="1">
    <citation type="journal article" date="2022" name="Plant J.">
        <title>Chromosome-level genome of Camellia lanceoleosa provides a valuable resource for understanding genome evolution and self-incompatibility.</title>
        <authorList>
            <person name="Gong W."/>
            <person name="Xiao S."/>
            <person name="Wang L."/>
            <person name="Liao Z."/>
            <person name="Chang Y."/>
            <person name="Mo W."/>
            <person name="Hu G."/>
            <person name="Li W."/>
            <person name="Zhao G."/>
            <person name="Zhu H."/>
            <person name="Hu X."/>
            <person name="Ji K."/>
            <person name="Xiang X."/>
            <person name="Song Q."/>
            <person name="Yuan D."/>
            <person name="Jin S."/>
            <person name="Zhang L."/>
        </authorList>
    </citation>
    <scope>NUCLEOTIDE SEQUENCE [LARGE SCALE GENOMIC DNA]</scope>
    <source>
        <strain evidence="1">SQ_2022a</strain>
    </source>
</reference>
<dbReference type="EMBL" id="CM045764">
    <property type="protein sequence ID" value="KAI8007320.1"/>
    <property type="molecule type" value="Genomic_DNA"/>
</dbReference>
<gene>
    <name evidence="1" type="ORF">LOK49_LG07G02350</name>
</gene>
<proteinExistence type="predicted"/>
<accession>A0ACC0H3X1</accession>
<comment type="caution">
    <text evidence="1">The sequence shown here is derived from an EMBL/GenBank/DDBJ whole genome shotgun (WGS) entry which is preliminary data.</text>
</comment>
<evidence type="ECO:0000313" key="2">
    <source>
        <dbReference type="Proteomes" id="UP001060215"/>
    </source>
</evidence>
<evidence type="ECO:0000313" key="1">
    <source>
        <dbReference type="EMBL" id="KAI8007320.1"/>
    </source>
</evidence>
<name>A0ACC0H3X1_9ERIC</name>